<keyword evidence="7" id="KW-1185">Reference proteome</keyword>
<evidence type="ECO:0000313" key="7">
    <source>
        <dbReference type="Proteomes" id="UP000250235"/>
    </source>
</evidence>
<dbReference type="SUPFAM" id="SSF52833">
    <property type="entry name" value="Thioredoxin-like"/>
    <property type="match status" value="1"/>
</dbReference>
<dbReference type="Gene3D" id="3.40.30.10">
    <property type="entry name" value="Glutaredoxin"/>
    <property type="match status" value="1"/>
</dbReference>
<dbReference type="PROSITE" id="PS51354">
    <property type="entry name" value="GLUTAREDOXIN_2"/>
    <property type="match status" value="1"/>
</dbReference>
<dbReference type="Proteomes" id="UP000250235">
    <property type="component" value="Unassembled WGS sequence"/>
</dbReference>
<feature type="domain" description="Glutaredoxin" evidence="5">
    <location>
        <begin position="41"/>
        <end position="110"/>
    </location>
</feature>
<dbReference type="InterPro" id="IPR002109">
    <property type="entry name" value="Glutaredoxin"/>
</dbReference>
<dbReference type="PANTHER" id="PTHR10168">
    <property type="entry name" value="GLUTAREDOXIN"/>
    <property type="match status" value="1"/>
</dbReference>
<keyword evidence="4" id="KW-0676">Redox-active center</keyword>
<evidence type="ECO:0000256" key="4">
    <source>
        <dbReference type="ARBA" id="ARBA00023284"/>
    </source>
</evidence>
<evidence type="ECO:0000256" key="1">
    <source>
        <dbReference type="ARBA" id="ARBA00004496"/>
    </source>
</evidence>
<dbReference type="Pfam" id="PF00462">
    <property type="entry name" value="Glutaredoxin"/>
    <property type="match status" value="1"/>
</dbReference>
<gene>
    <name evidence="6" type="ORF">F511_01828</name>
</gene>
<evidence type="ECO:0000313" key="6">
    <source>
        <dbReference type="EMBL" id="KZV51036.1"/>
    </source>
</evidence>
<reference evidence="6 7" key="1">
    <citation type="journal article" date="2015" name="Proc. Natl. Acad. Sci. U.S.A.">
        <title>The resurrection genome of Boea hygrometrica: A blueprint for survival of dehydration.</title>
        <authorList>
            <person name="Xiao L."/>
            <person name="Yang G."/>
            <person name="Zhang L."/>
            <person name="Yang X."/>
            <person name="Zhao S."/>
            <person name="Ji Z."/>
            <person name="Zhou Q."/>
            <person name="Hu M."/>
            <person name="Wang Y."/>
            <person name="Chen M."/>
            <person name="Xu Y."/>
            <person name="Jin H."/>
            <person name="Xiao X."/>
            <person name="Hu G."/>
            <person name="Bao F."/>
            <person name="Hu Y."/>
            <person name="Wan P."/>
            <person name="Li L."/>
            <person name="Deng X."/>
            <person name="Kuang T."/>
            <person name="Xiang C."/>
            <person name="Zhu J.K."/>
            <person name="Oliver M.J."/>
            <person name="He Y."/>
        </authorList>
    </citation>
    <scope>NUCLEOTIDE SEQUENCE [LARGE SCALE GENOMIC DNA]</scope>
    <source>
        <strain evidence="7">cv. XS01</strain>
    </source>
</reference>
<accession>A0A2Z7D1L0</accession>
<protein>
    <recommendedName>
        <fullName evidence="5">Glutaredoxin domain-containing protein</fullName>
    </recommendedName>
</protein>
<evidence type="ECO:0000256" key="2">
    <source>
        <dbReference type="ARBA" id="ARBA00007568"/>
    </source>
</evidence>
<proteinExistence type="inferred from homology"/>
<dbReference type="OrthoDB" id="418495at2759"/>
<evidence type="ECO:0000259" key="5">
    <source>
        <dbReference type="Pfam" id="PF00462"/>
    </source>
</evidence>
<sequence>MNQVADDKLVSSLRMIGGEVEVAAWEPVFDTLSALVSGNAVVVFTHSGCCMCHVVKQLLLGLGVGPAIVELDHHESGRDIQALLYHLSGGGGSGSHIQLVVPAVFVGGRFLGGIEKVLTCHISGTLVPLLKDAGALWL</sequence>
<comment type="subcellular location">
    <subcellularLocation>
        <location evidence="1">Cytoplasm</location>
    </subcellularLocation>
</comment>
<dbReference type="CDD" id="cd03419">
    <property type="entry name" value="GRX_GRXh_1_2_like"/>
    <property type="match status" value="1"/>
</dbReference>
<dbReference type="EMBL" id="KQ992022">
    <property type="protein sequence ID" value="KZV51036.1"/>
    <property type="molecule type" value="Genomic_DNA"/>
</dbReference>
<dbReference type="InterPro" id="IPR011905">
    <property type="entry name" value="GlrX-like_pln_2"/>
</dbReference>
<dbReference type="AlphaFoldDB" id="A0A2Z7D1L0"/>
<keyword evidence="3" id="KW-0963">Cytoplasm</keyword>
<comment type="similarity">
    <text evidence="2">Belongs to the glutaredoxin family. CC-type subfamily.</text>
</comment>
<dbReference type="GO" id="GO:0005737">
    <property type="term" value="C:cytoplasm"/>
    <property type="evidence" value="ECO:0007669"/>
    <property type="project" value="UniProtKB-SubCell"/>
</dbReference>
<evidence type="ECO:0000256" key="3">
    <source>
        <dbReference type="ARBA" id="ARBA00022490"/>
    </source>
</evidence>
<organism evidence="6 7">
    <name type="scientific">Dorcoceras hygrometricum</name>
    <dbReference type="NCBI Taxonomy" id="472368"/>
    <lineage>
        <taxon>Eukaryota</taxon>
        <taxon>Viridiplantae</taxon>
        <taxon>Streptophyta</taxon>
        <taxon>Embryophyta</taxon>
        <taxon>Tracheophyta</taxon>
        <taxon>Spermatophyta</taxon>
        <taxon>Magnoliopsida</taxon>
        <taxon>eudicotyledons</taxon>
        <taxon>Gunneridae</taxon>
        <taxon>Pentapetalae</taxon>
        <taxon>asterids</taxon>
        <taxon>lamiids</taxon>
        <taxon>Lamiales</taxon>
        <taxon>Gesneriaceae</taxon>
        <taxon>Didymocarpoideae</taxon>
        <taxon>Trichosporeae</taxon>
        <taxon>Loxocarpinae</taxon>
        <taxon>Dorcoceras</taxon>
    </lineage>
</organism>
<name>A0A2Z7D1L0_9LAMI</name>
<dbReference type="InterPro" id="IPR036249">
    <property type="entry name" value="Thioredoxin-like_sf"/>
</dbReference>
<dbReference type="NCBIfam" id="TIGR02189">
    <property type="entry name" value="GlrX-like_plant"/>
    <property type="match status" value="1"/>
</dbReference>